<reference evidence="4 5" key="1">
    <citation type="submission" date="2019-04" db="EMBL/GenBank/DDBJ databases">
        <authorList>
            <consortium name="DOE Joint Genome Institute"/>
            <person name="Mondo S."/>
            <person name="Kjaerbolling I."/>
            <person name="Vesth T."/>
            <person name="Frisvad J.C."/>
            <person name="Nybo J.L."/>
            <person name="Theobald S."/>
            <person name="Kildgaard S."/>
            <person name="Isbrandt T."/>
            <person name="Kuo A."/>
            <person name="Sato A."/>
            <person name="Lyhne E.K."/>
            <person name="Kogle M.E."/>
            <person name="Wiebenga A."/>
            <person name="Kun R.S."/>
            <person name="Lubbers R.J."/>
            <person name="Makela M.R."/>
            <person name="Barry K."/>
            <person name="Chovatia M."/>
            <person name="Clum A."/>
            <person name="Daum C."/>
            <person name="Haridas S."/>
            <person name="He G."/>
            <person name="LaButti K."/>
            <person name="Lipzen A."/>
            <person name="Riley R."/>
            <person name="Salamov A."/>
            <person name="Simmons B.A."/>
            <person name="Magnuson J.K."/>
            <person name="Henrissat B."/>
            <person name="Mortensen U.H."/>
            <person name="Larsen T.O."/>
            <person name="Devries R.P."/>
            <person name="Grigoriev I.V."/>
            <person name="Machida M."/>
            <person name="Baker S.E."/>
            <person name="Andersen M.R."/>
            <person name="Cantor M.N."/>
            <person name="Hua S.X."/>
        </authorList>
    </citation>
    <scope>NUCLEOTIDE SEQUENCE [LARGE SCALE GENOMIC DNA]</scope>
    <source>
        <strain evidence="4 5">CBS 119388</strain>
    </source>
</reference>
<protein>
    <recommendedName>
        <fullName evidence="3">D-isomer specific 2-hydroxyacid dehydrogenase NAD-binding domain-containing protein</fullName>
    </recommendedName>
</protein>
<gene>
    <name evidence="4" type="ORF">BDV37DRAFT_282928</name>
</gene>
<keyword evidence="1" id="KW-0560">Oxidoreductase</keyword>
<evidence type="ECO:0000313" key="5">
    <source>
        <dbReference type="Proteomes" id="UP000325579"/>
    </source>
</evidence>
<dbReference type="EMBL" id="ML736768">
    <property type="protein sequence ID" value="KAE8404379.1"/>
    <property type="molecule type" value="Genomic_DNA"/>
</dbReference>
<dbReference type="InterPro" id="IPR036291">
    <property type="entry name" value="NAD(P)-bd_dom_sf"/>
</dbReference>
<dbReference type="PANTHER" id="PTHR43333:SF1">
    <property type="entry name" value="D-ISOMER SPECIFIC 2-HYDROXYACID DEHYDROGENASE NAD-BINDING DOMAIN-CONTAINING PROTEIN"/>
    <property type="match status" value="1"/>
</dbReference>
<evidence type="ECO:0000313" key="4">
    <source>
        <dbReference type="EMBL" id="KAE8404379.1"/>
    </source>
</evidence>
<keyword evidence="2" id="KW-0520">NAD</keyword>
<dbReference type="AlphaFoldDB" id="A0A5N7DDQ9"/>
<name>A0A5N7DDQ9_9EURO</name>
<dbReference type="Gene3D" id="3.40.50.720">
    <property type="entry name" value="NAD(P)-binding Rossmann-like Domain"/>
    <property type="match status" value="2"/>
</dbReference>
<dbReference type="RefSeq" id="XP_031941698.1">
    <property type="nucleotide sequence ID" value="XM_032087170.1"/>
</dbReference>
<dbReference type="OrthoDB" id="298012at2759"/>
<evidence type="ECO:0000259" key="3">
    <source>
        <dbReference type="Pfam" id="PF02826"/>
    </source>
</evidence>
<evidence type="ECO:0000256" key="1">
    <source>
        <dbReference type="ARBA" id="ARBA00023002"/>
    </source>
</evidence>
<organism evidence="4 5">
    <name type="scientific">Aspergillus pseudonomiae</name>
    <dbReference type="NCBI Taxonomy" id="1506151"/>
    <lineage>
        <taxon>Eukaryota</taxon>
        <taxon>Fungi</taxon>
        <taxon>Dikarya</taxon>
        <taxon>Ascomycota</taxon>
        <taxon>Pezizomycotina</taxon>
        <taxon>Eurotiomycetes</taxon>
        <taxon>Eurotiomycetidae</taxon>
        <taxon>Eurotiales</taxon>
        <taxon>Aspergillaceae</taxon>
        <taxon>Aspergillus</taxon>
        <taxon>Aspergillus subgen. Circumdati</taxon>
    </lineage>
</organism>
<sequence length="364" mass="40090">MANPNREGEFLLVVLRRPLSGSCKQKIVESFPSLKVKHHIIGEGECDDSVTQAVTRAVLHRVTILMTDQYLPNPDDVARLHLVHVARSGVGDLIDHPLLHRGSVTITTSSGIHGPPIAEWVAMTWLVISRKFLQQKEDQMRHRWSQESARGCFDHVNKRVGIIGYGGVGRQVARVASALGMDVCVLTASARPNPASRQHRGYCIPGTGDPDGTIPSTWHHGAGKIALHGFLSLGLHHLVISVPLTERTHALIGEEELTLLSRHAPPGPKPYITNISRGQIIDQEAMVHALESGQISGASLDVVYPEPLPSDHKLWELPNVYISPHASSYGVEYLQRTTDVLHENIVRLSHGELLINVFDRDKGY</sequence>
<dbReference type="GeneID" id="43671861"/>
<dbReference type="InterPro" id="IPR006140">
    <property type="entry name" value="D-isomer_DH_NAD-bd"/>
</dbReference>
<accession>A0A5N7DDQ9</accession>
<dbReference type="Proteomes" id="UP000325579">
    <property type="component" value="Unassembled WGS sequence"/>
</dbReference>
<dbReference type="GO" id="GO:0051287">
    <property type="term" value="F:NAD binding"/>
    <property type="evidence" value="ECO:0007669"/>
    <property type="project" value="InterPro"/>
</dbReference>
<feature type="domain" description="D-isomer specific 2-hydroxyacid dehydrogenase NAD-binding" evidence="3">
    <location>
        <begin position="237"/>
        <end position="326"/>
    </location>
</feature>
<dbReference type="GO" id="GO:0016491">
    <property type="term" value="F:oxidoreductase activity"/>
    <property type="evidence" value="ECO:0007669"/>
    <property type="project" value="UniProtKB-KW"/>
</dbReference>
<dbReference type="PANTHER" id="PTHR43333">
    <property type="entry name" value="2-HACID_DH_C DOMAIN-CONTAINING PROTEIN"/>
    <property type="match status" value="1"/>
</dbReference>
<dbReference type="Pfam" id="PF02826">
    <property type="entry name" value="2-Hacid_dh_C"/>
    <property type="match status" value="2"/>
</dbReference>
<proteinExistence type="predicted"/>
<evidence type="ECO:0000256" key="2">
    <source>
        <dbReference type="ARBA" id="ARBA00023027"/>
    </source>
</evidence>
<keyword evidence="5" id="KW-1185">Reference proteome</keyword>
<feature type="domain" description="D-isomer specific 2-hydroxyacid dehydrogenase NAD-binding" evidence="3">
    <location>
        <begin position="125"/>
        <end position="194"/>
    </location>
</feature>
<dbReference type="SUPFAM" id="SSF51735">
    <property type="entry name" value="NAD(P)-binding Rossmann-fold domains"/>
    <property type="match status" value="1"/>
</dbReference>